<evidence type="ECO:0000256" key="9">
    <source>
        <dbReference type="ARBA" id="ARBA00023204"/>
    </source>
</evidence>
<dbReference type="Proteomes" id="UP000600171">
    <property type="component" value="Unassembled WGS sequence"/>
</dbReference>
<dbReference type="InterPro" id="IPR023763">
    <property type="entry name" value="DNA_integrity_scanning_protein"/>
</dbReference>
<evidence type="ECO:0000256" key="1">
    <source>
        <dbReference type="ARBA" id="ARBA00000877"/>
    </source>
</evidence>
<dbReference type="InterPro" id="IPR010994">
    <property type="entry name" value="RuvA_2-like"/>
</dbReference>
<keyword evidence="6 10" id="KW-0067">ATP-binding</keyword>
<dbReference type="Gene3D" id="1.10.150.20">
    <property type="entry name" value="5' to 3' exonuclease, C-terminal subdomain"/>
    <property type="match status" value="1"/>
</dbReference>
<protein>
    <recommendedName>
        <fullName evidence="10">DNA integrity scanning protein DisA</fullName>
    </recommendedName>
    <alternativeName>
        <fullName evidence="10">Cyclic di-AMP synthase</fullName>
        <shortName evidence="10">c-di-AMP synthase</shortName>
    </alternativeName>
    <alternativeName>
        <fullName evidence="10">Diadenylate cyclase</fullName>
        <ecNumber evidence="10">2.7.7.85</ecNumber>
    </alternativeName>
</protein>
<comment type="function">
    <text evidence="10">Participates in a DNA-damage check-point. DisA forms globular foci that rapidly scan along the chromosomes searching for lesions.</text>
</comment>
<dbReference type="PANTHER" id="PTHR34185:SF3">
    <property type="entry name" value="DNA INTEGRITY SCANNING PROTEIN DISA"/>
    <property type="match status" value="1"/>
</dbReference>
<dbReference type="SUPFAM" id="SSF47781">
    <property type="entry name" value="RuvA domain 2-like"/>
    <property type="match status" value="1"/>
</dbReference>
<evidence type="ECO:0000259" key="11">
    <source>
        <dbReference type="PROSITE" id="PS51794"/>
    </source>
</evidence>
<evidence type="ECO:0000256" key="7">
    <source>
        <dbReference type="ARBA" id="ARBA00022842"/>
    </source>
</evidence>
<comment type="cofactor">
    <cofactor evidence="10">
        <name>Mg(2+)</name>
        <dbReference type="ChEBI" id="CHEBI:18420"/>
    </cofactor>
</comment>
<dbReference type="Gene3D" id="1.20.1260.110">
    <property type="entry name" value="DNA integrity scanning linker region"/>
    <property type="match status" value="1"/>
</dbReference>
<keyword evidence="2 10" id="KW-0808">Transferase</keyword>
<comment type="catalytic activity">
    <reaction evidence="1 10">
        <text>2 ATP = 3',3'-c-di-AMP + 2 diphosphate</text>
        <dbReference type="Rhea" id="RHEA:35655"/>
        <dbReference type="ChEBI" id="CHEBI:30616"/>
        <dbReference type="ChEBI" id="CHEBI:33019"/>
        <dbReference type="ChEBI" id="CHEBI:71500"/>
        <dbReference type="EC" id="2.7.7.85"/>
    </reaction>
</comment>
<keyword evidence="5 10" id="KW-0227">DNA damage</keyword>
<name>A0A917ITW3_9MICC</name>
<evidence type="ECO:0000256" key="10">
    <source>
        <dbReference type="HAMAP-Rule" id="MF_01438"/>
    </source>
</evidence>
<evidence type="ECO:0000313" key="12">
    <source>
        <dbReference type="EMBL" id="GGH64299.1"/>
    </source>
</evidence>
<keyword evidence="4 10" id="KW-0547">Nucleotide-binding</keyword>
<dbReference type="InterPro" id="IPR038331">
    <property type="entry name" value="DisA_sf"/>
</dbReference>
<evidence type="ECO:0000256" key="5">
    <source>
        <dbReference type="ARBA" id="ARBA00022763"/>
    </source>
</evidence>
<dbReference type="Pfam" id="PF02457">
    <property type="entry name" value="DAC"/>
    <property type="match status" value="1"/>
</dbReference>
<evidence type="ECO:0000256" key="8">
    <source>
        <dbReference type="ARBA" id="ARBA00023125"/>
    </source>
</evidence>
<feature type="binding site" evidence="10">
    <location>
        <begin position="104"/>
        <end position="108"/>
    </location>
    <ligand>
        <name>ATP</name>
        <dbReference type="ChEBI" id="CHEBI:30616"/>
    </ligand>
</feature>
<feature type="binding site" evidence="10">
    <location>
        <position position="73"/>
    </location>
    <ligand>
        <name>ATP</name>
        <dbReference type="ChEBI" id="CHEBI:30616"/>
    </ligand>
</feature>
<dbReference type="Pfam" id="PF10635">
    <property type="entry name" value="DisA-linker"/>
    <property type="match status" value="1"/>
</dbReference>
<keyword evidence="7 10" id="KW-0460">Magnesium</keyword>
<dbReference type="GO" id="GO:0004016">
    <property type="term" value="F:adenylate cyclase activity"/>
    <property type="evidence" value="ECO:0007669"/>
    <property type="project" value="TreeGrafter"/>
</dbReference>
<sequence length="357" mass="39033">MLIDYDNQLIRTLARIAPGTELREGIERILRGRTGGLIVLGSDKTVQSISSGGFAINTEFSATALRELAKMDGAIICNKEVTMLLNASVQLLPDPSIETHESGTRHRTAERVAIQTGFPVIAVSSSMSLITVYVSGIRYAVENTQALVSRANQAIQTLESYTSRLEKVLQALSSLEIEANVTARDVLSTLQRMEMVRRISAEVNHYVVELGTHGRLIKLQLDELTQPDLPGAAVILRDYLPVEWEVLGSAIPEALNALVQLQDKDIVDLETIAAAVGINTDLDAEMSPRGYRLLAGIKSMPATVVDRLVENFNGLPGLMAANLEDLRAVEGIGEQRARIIRESLSRMAESSLLERFM</sequence>
<comment type="similarity">
    <text evidence="10">Belongs to the DisA family.</text>
</comment>
<comment type="subunit">
    <text evidence="10">Homooctamer.</text>
</comment>
<organism evidence="12 13">
    <name type="scientific">Rothia aerolata</name>
    <dbReference type="NCBI Taxonomy" id="1812262"/>
    <lineage>
        <taxon>Bacteria</taxon>
        <taxon>Bacillati</taxon>
        <taxon>Actinomycetota</taxon>
        <taxon>Actinomycetes</taxon>
        <taxon>Micrococcales</taxon>
        <taxon>Micrococcaceae</taxon>
        <taxon>Rothia</taxon>
    </lineage>
</organism>
<evidence type="ECO:0000256" key="2">
    <source>
        <dbReference type="ARBA" id="ARBA00022679"/>
    </source>
</evidence>
<dbReference type="PANTHER" id="PTHR34185">
    <property type="entry name" value="DIADENYLATE CYCLASE"/>
    <property type="match status" value="1"/>
</dbReference>
<feature type="binding site" evidence="10">
    <location>
        <position position="91"/>
    </location>
    <ligand>
        <name>ATP</name>
        <dbReference type="ChEBI" id="CHEBI:30616"/>
    </ligand>
</feature>
<dbReference type="SUPFAM" id="SSF143597">
    <property type="entry name" value="YojJ-like"/>
    <property type="match status" value="1"/>
</dbReference>
<feature type="domain" description="DAC" evidence="11">
    <location>
        <begin position="6"/>
        <end position="145"/>
    </location>
</feature>
<comment type="caution">
    <text evidence="12">The sequence shown here is derived from an EMBL/GenBank/DDBJ whole genome shotgun (WGS) entry which is preliminary data.</text>
</comment>
<keyword evidence="3 10" id="KW-0548">Nucleotidyltransferase</keyword>
<dbReference type="GO" id="GO:0005524">
    <property type="term" value="F:ATP binding"/>
    <property type="evidence" value="ECO:0007669"/>
    <property type="project" value="UniProtKB-UniRule"/>
</dbReference>
<evidence type="ECO:0000256" key="3">
    <source>
        <dbReference type="ARBA" id="ARBA00022695"/>
    </source>
</evidence>
<gene>
    <name evidence="10 12" type="primary">disA</name>
    <name evidence="12" type="ORF">GCM10007359_16470</name>
</gene>
<evidence type="ECO:0000256" key="6">
    <source>
        <dbReference type="ARBA" id="ARBA00022840"/>
    </source>
</evidence>
<dbReference type="Gene3D" id="3.40.1700.10">
    <property type="entry name" value="DNA integrity scanning protein, DisA, N-terminal domain"/>
    <property type="match status" value="1"/>
</dbReference>
<dbReference type="InterPro" id="IPR003390">
    <property type="entry name" value="DNA_integrity_scan_DisA_N"/>
</dbReference>
<dbReference type="NCBIfam" id="NF010009">
    <property type="entry name" value="PRK13482.1"/>
    <property type="match status" value="1"/>
</dbReference>
<dbReference type="GO" id="GO:0106408">
    <property type="term" value="F:diadenylate cyclase activity"/>
    <property type="evidence" value="ECO:0007669"/>
    <property type="project" value="UniProtKB-EC"/>
</dbReference>
<dbReference type="EMBL" id="BMDC01000003">
    <property type="protein sequence ID" value="GGH64299.1"/>
    <property type="molecule type" value="Genomic_DNA"/>
</dbReference>
<dbReference type="GO" id="GO:0003677">
    <property type="term" value="F:DNA binding"/>
    <property type="evidence" value="ECO:0007669"/>
    <property type="project" value="UniProtKB-UniRule"/>
</dbReference>
<evidence type="ECO:0000313" key="13">
    <source>
        <dbReference type="Proteomes" id="UP000600171"/>
    </source>
</evidence>
<dbReference type="PROSITE" id="PS51794">
    <property type="entry name" value="DAC"/>
    <property type="match status" value="1"/>
</dbReference>
<comment type="function">
    <text evidence="10">Has also diadenylate cyclase activity, catalyzing the condensation of 2 ATP molecules into cyclic di-AMP (c-di-AMP). c-di-AMP likely acts as a signaling molecule that may couple DNA integrity with a cellular process.</text>
</comment>
<keyword evidence="9 10" id="KW-0234">DNA repair</keyword>
<dbReference type="InterPro" id="IPR050338">
    <property type="entry name" value="DisA"/>
</dbReference>
<keyword evidence="8 10" id="KW-0238">DNA-binding</keyword>
<dbReference type="RefSeq" id="WP_373868238.1">
    <property type="nucleotide sequence ID" value="NZ_BMDC01000003.1"/>
</dbReference>
<accession>A0A917ITW3</accession>
<reference evidence="12 13" key="1">
    <citation type="journal article" date="2014" name="Int. J. Syst. Evol. Microbiol.">
        <title>Complete genome sequence of Corynebacterium casei LMG S-19264T (=DSM 44701T), isolated from a smear-ripened cheese.</title>
        <authorList>
            <consortium name="US DOE Joint Genome Institute (JGI-PGF)"/>
            <person name="Walter F."/>
            <person name="Albersmeier A."/>
            <person name="Kalinowski J."/>
            <person name="Ruckert C."/>
        </authorList>
    </citation>
    <scope>NUCLEOTIDE SEQUENCE [LARGE SCALE GENOMIC DNA]</scope>
    <source>
        <strain evidence="12 13">CCM 8669</strain>
    </source>
</reference>
<evidence type="ECO:0000256" key="4">
    <source>
        <dbReference type="ARBA" id="ARBA00022741"/>
    </source>
</evidence>
<dbReference type="AlphaFoldDB" id="A0A917ITW3"/>
<dbReference type="InterPro" id="IPR018906">
    <property type="entry name" value="DNA_integrity_scan_DisA_link"/>
</dbReference>
<dbReference type="GO" id="GO:0006281">
    <property type="term" value="P:DNA repair"/>
    <property type="evidence" value="ECO:0007669"/>
    <property type="project" value="UniProtKB-UniRule"/>
</dbReference>
<keyword evidence="13" id="KW-1185">Reference proteome</keyword>
<dbReference type="HAMAP" id="MF_01438">
    <property type="entry name" value="DisA"/>
    <property type="match status" value="1"/>
</dbReference>
<proteinExistence type="inferred from homology"/>
<dbReference type="EC" id="2.7.7.85" evidence="10"/>
<dbReference type="InterPro" id="IPR036888">
    <property type="entry name" value="DNA_integrity_DisA_N_sf"/>
</dbReference>